<dbReference type="Pfam" id="PF00692">
    <property type="entry name" value="dUTPase"/>
    <property type="match status" value="1"/>
</dbReference>
<organism evidence="7 8">
    <name type="scientific">Desulfofustis limnaeus</name>
    <dbReference type="NCBI Taxonomy" id="2740163"/>
    <lineage>
        <taxon>Bacteria</taxon>
        <taxon>Pseudomonadati</taxon>
        <taxon>Thermodesulfobacteriota</taxon>
        <taxon>Desulfobulbia</taxon>
        <taxon>Desulfobulbales</taxon>
        <taxon>Desulfocapsaceae</taxon>
        <taxon>Desulfofustis</taxon>
    </lineage>
</organism>
<feature type="domain" description="dUTPase-like" evidence="6">
    <location>
        <begin position="24"/>
        <end position="154"/>
    </location>
</feature>
<evidence type="ECO:0000256" key="1">
    <source>
        <dbReference type="ARBA" id="ARBA00006581"/>
    </source>
</evidence>
<evidence type="ECO:0000256" key="5">
    <source>
        <dbReference type="HAMAP-Rule" id="MF_00116"/>
    </source>
</evidence>
<proteinExistence type="inferred from homology"/>
<dbReference type="PANTHER" id="PTHR11241">
    <property type="entry name" value="DEOXYURIDINE 5'-TRIPHOSPHATE NUCLEOTIDOHYDROLASE"/>
    <property type="match status" value="1"/>
</dbReference>
<evidence type="ECO:0000313" key="8">
    <source>
        <dbReference type="Proteomes" id="UP000830055"/>
    </source>
</evidence>
<dbReference type="HAMAP" id="MF_00116">
    <property type="entry name" value="dUTPase_bact"/>
    <property type="match status" value="1"/>
</dbReference>
<evidence type="ECO:0000313" key="7">
    <source>
        <dbReference type="EMBL" id="BDD87784.1"/>
    </source>
</evidence>
<name>A0ABM7W9Z0_9BACT</name>
<dbReference type="InterPro" id="IPR033704">
    <property type="entry name" value="dUTPase_trimeric"/>
</dbReference>
<feature type="binding site" evidence="5">
    <location>
        <position position="88"/>
    </location>
    <ligand>
        <name>substrate</name>
    </ligand>
</feature>
<dbReference type="NCBIfam" id="TIGR00576">
    <property type="entry name" value="dut"/>
    <property type="match status" value="1"/>
</dbReference>
<feature type="binding site" evidence="5">
    <location>
        <begin position="92"/>
        <end position="94"/>
    </location>
    <ligand>
        <name>substrate</name>
    </ligand>
</feature>
<sequence>MHSSPAAVAVAIRWLEPERTADLALPSYETAGSAGMDVCAAVDGDQLLQPGQRALVPTGLAVAVPGGYELQVRPRSGLAIRHGITLINSPGTIDADYRGEVKIALINLGHEVFRIQRGDRIAQLVLAPVATARLMLRDRLDETERGDGGFGHTGVR</sequence>
<dbReference type="Gene3D" id="2.70.40.10">
    <property type="match status" value="1"/>
</dbReference>
<comment type="function">
    <text evidence="5">This enzyme is involved in nucleotide metabolism: it produces dUMP, the immediate precursor of thymidine nucleotides and it decreases the intracellular concentration of dUTP so that uracil cannot be incorporated into DNA.</text>
</comment>
<comment type="similarity">
    <text evidence="1 5">Belongs to the dUTPase family.</text>
</comment>
<comment type="catalytic activity">
    <reaction evidence="4 5">
        <text>dUTP + H2O = dUMP + diphosphate + H(+)</text>
        <dbReference type="Rhea" id="RHEA:10248"/>
        <dbReference type="ChEBI" id="CHEBI:15377"/>
        <dbReference type="ChEBI" id="CHEBI:15378"/>
        <dbReference type="ChEBI" id="CHEBI:33019"/>
        <dbReference type="ChEBI" id="CHEBI:61555"/>
        <dbReference type="ChEBI" id="CHEBI:246422"/>
        <dbReference type="EC" id="3.6.1.23"/>
    </reaction>
</comment>
<evidence type="ECO:0000256" key="2">
    <source>
        <dbReference type="ARBA" id="ARBA00022801"/>
    </source>
</evidence>
<keyword evidence="5" id="KW-0460">Magnesium</keyword>
<dbReference type="PANTHER" id="PTHR11241:SF0">
    <property type="entry name" value="DEOXYURIDINE 5'-TRIPHOSPHATE NUCLEOTIDOHYDROLASE"/>
    <property type="match status" value="1"/>
</dbReference>
<evidence type="ECO:0000256" key="3">
    <source>
        <dbReference type="ARBA" id="ARBA00023080"/>
    </source>
</evidence>
<dbReference type="InterPro" id="IPR008181">
    <property type="entry name" value="dUTPase"/>
</dbReference>
<keyword evidence="5" id="KW-0479">Metal-binding</keyword>
<dbReference type="CDD" id="cd07557">
    <property type="entry name" value="trimeric_dUTPase"/>
    <property type="match status" value="1"/>
</dbReference>
<feature type="binding site" evidence="5">
    <location>
        <begin position="75"/>
        <end position="77"/>
    </location>
    <ligand>
        <name>substrate</name>
    </ligand>
</feature>
<dbReference type="EC" id="3.6.1.23" evidence="5"/>
<gene>
    <name evidence="5 7" type="primary">dut</name>
    <name evidence="7" type="ORF">DPPLL_21490</name>
</gene>
<dbReference type="RefSeq" id="WP_284151196.1">
    <property type="nucleotide sequence ID" value="NZ_AP025516.1"/>
</dbReference>
<dbReference type="Proteomes" id="UP000830055">
    <property type="component" value="Chromosome"/>
</dbReference>
<comment type="pathway">
    <text evidence="5">Pyrimidine metabolism; dUMP biosynthesis; dUMP from dCTP (dUTP route): step 2/2.</text>
</comment>
<reference evidence="7 8" key="1">
    <citation type="submission" date="2022-01" db="EMBL/GenBank/DDBJ databases">
        <title>Desulfofustis limnae sp. nov., a novel mesophilic sulfate-reducing bacterium isolated from marsh soil.</title>
        <authorList>
            <person name="Watanabe M."/>
            <person name="Takahashi A."/>
            <person name="Kojima H."/>
            <person name="Fukui M."/>
        </authorList>
    </citation>
    <scope>NUCLEOTIDE SEQUENCE [LARGE SCALE GENOMIC DNA]</scope>
    <source>
        <strain evidence="7 8">PPLL</strain>
    </source>
</reference>
<keyword evidence="3 5" id="KW-0546">Nucleotide metabolism</keyword>
<dbReference type="SUPFAM" id="SSF51283">
    <property type="entry name" value="dUTPase-like"/>
    <property type="match status" value="1"/>
</dbReference>
<comment type="caution">
    <text evidence="5">Lacks conserved residue(s) required for the propagation of feature annotation.</text>
</comment>
<protein>
    <recommendedName>
        <fullName evidence="5">Deoxyuridine 5'-triphosphate nucleotidohydrolase</fullName>
        <shortName evidence="5">dUTPase</shortName>
        <ecNumber evidence="5">3.6.1.23</ecNumber>
    </recommendedName>
    <alternativeName>
        <fullName evidence="5">dUTP pyrophosphatase</fullName>
    </alternativeName>
</protein>
<dbReference type="InterPro" id="IPR036157">
    <property type="entry name" value="dUTPase-like_sf"/>
</dbReference>
<dbReference type="NCBIfam" id="NF001862">
    <property type="entry name" value="PRK00601.1"/>
    <property type="match status" value="1"/>
</dbReference>
<accession>A0ABM7W9Z0</accession>
<dbReference type="InterPro" id="IPR029054">
    <property type="entry name" value="dUTPase-like"/>
</dbReference>
<evidence type="ECO:0000259" key="6">
    <source>
        <dbReference type="Pfam" id="PF00692"/>
    </source>
</evidence>
<evidence type="ECO:0000256" key="4">
    <source>
        <dbReference type="ARBA" id="ARBA00047686"/>
    </source>
</evidence>
<keyword evidence="8" id="KW-1185">Reference proteome</keyword>
<comment type="cofactor">
    <cofactor evidence="5">
        <name>Mg(2+)</name>
        <dbReference type="ChEBI" id="CHEBI:18420"/>
    </cofactor>
</comment>
<dbReference type="EMBL" id="AP025516">
    <property type="protein sequence ID" value="BDD87784.1"/>
    <property type="molecule type" value="Genomic_DNA"/>
</dbReference>
<keyword evidence="2 5" id="KW-0378">Hydrolase</keyword>